<keyword evidence="1" id="KW-1133">Transmembrane helix</keyword>
<dbReference type="EMBL" id="MFMM01000001">
    <property type="protein sequence ID" value="OGG85031.1"/>
    <property type="molecule type" value="Genomic_DNA"/>
</dbReference>
<dbReference type="AlphaFoldDB" id="A0A1F6FGP3"/>
<organism evidence="3 4">
    <name type="scientific">Candidatus Kaiserbacteria bacterium RIFCSPLOWO2_12_FULL_45_26</name>
    <dbReference type="NCBI Taxonomy" id="1798525"/>
    <lineage>
        <taxon>Bacteria</taxon>
        <taxon>Candidatus Kaiseribacteriota</taxon>
    </lineage>
</organism>
<gene>
    <name evidence="3" type="ORF">A3G90_03130</name>
</gene>
<evidence type="ECO:0000256" key="1">
    <source>
        <dbReference type="SAM" id="Phobius"/>
    </source>
</evidence>
<evidence type="ECO:0000313" key="3">
    <source>
        <dbReference type="EMBL" id="OGG85031.1"/>
    </source>
</evidence>
<dbReference type="InterPro" id="IPR027381">
    <property type="entry name" value="LytR/CpsA/Psr_C"/>
</dbReference>
<keyword evidence="1" id="KW-0812">Transmembrane</keyword>
<name>A0A1F6FGP3_9BACT</name>
<evidence type="ECO:0000259" key="2">
    <source>
        <dbReference type="Pfam" id="PF13399"/>
    </source>
</evidence>
<comment type="caution">
    <text evidence="3">The sequence shown here is derived from an EMBL/GenBank/DDBJ whole genome shotgun (WGS) entry which is preliminary data.</text>
</comment>
<dbReference type="STRING" id="1798525.A3G90_03130"/>
<keyword evidence="1" id="KW-0472">Membrane</keyword>
<feature type="domain" description="LytR/CpsA/Psr regulator C-terminal" evidence="2">
    <location>
        <begin position="455"/>
        <end position="540"/>
    </location>
</feature>
<accession>A0A1F6FGP3</accession>
<sequence>MTSISRAGLKFFGVLVLGFVVFGANAVQAQESLTLSISPSLFDMSVNPGQEWRSNLRVINVNDYDLTVYVDVVNFVPRGESGEGRFMPVTPGEGEGVTLAEWFTIERGAIIVPREQSLEIPFSVRVPFDASPGGHFAAILVGTKPPTPEAGQAKVQTSQMVTSLFFARVAGDIIEEGTIREFTTTDRFLGSPEVTFDLRFENKGNVHLQPQGEIKITNMWGEERGLIPINQASQFGNVLPESIRKFTFSWKGEWSMADIGRYTAVATLAYGSESRQFASMQTEFWVIPFKLLFGILLGLVLFGALISWFVRLYVRHMLVMAGINVEEYQAAKKNGLVVEKFRAQKAVKLHTPVTRGYVDLKLHLATAKDALGYLRQILVFIKKYQLFFIGILVIGIFIGFIAWYVGSATTNQRNYEVVYENADSNVTLTSEEIIYNQLRNERKLSQFTVSEHLPPVAVINRSGVPGLGAEVRLKLEALGYKVTTLKSETTSPQKRTVVIYKAGEETEALRLSSVLNNAPISTYETNDVSDKTLTVYVGDDAKRE</sequence>
<dbReference type="Pfam" id="PF13399">
    <property type="entry name" value="LytR_C"/>
    <property type="match status" value="1"/>
</dbReference>
<reference evidence="3 4" key="1">
    <citation type="journal article" date="2016" name="Nat. Commun.">
        <title>Thousands of microbial genomes shed light on interconnected biogeochemical processes in an aquifer system.</title>
        <authorList>
            <person name="Anantharaman K."/>
            <person name="Brown C.T."/>
            <person name="Hug L.A."/>
            <person name="Sharon I."/>
            <person name="Castelle C.J."/>
            <person name="Probst A.J."/>
            <person name="Thomas B.C."/>
            <person name="Singh A."/>
            <person name="Wilkins M.J."/>
            <person name="Karaoz U."/>
            <person name="Brodie E.L."/>
            <person name="Williams K.H."/>
            <person name="Hubbard S.S."/>
            <person name="Banfield J.F."/>
        </authorList>
    </citation>
    <scope>NUCLEOTIDE SEQUENCE [LARGE SCALE GENOMIC DNA]</scope>
</reference>
<protein>
    <recommendedName>
        <fullName evidence="2">LytR/CpsA/Psr regulator C-terminal domain-containing protein</fullName>
    </recommendedName>
</protein>
<dbReference type="Gene3D" id="3.30.70.2390">
    <property type="match status" value="1"/>
</dbReference>
<feature type="transmembrane region" description="Helical" evidence="1">
    <location>
        <begin position="384"/>
        <end position="405"/>
    </location>
</feature>
<proteinExistence type="predicted"/>
<dbReference type="Proteomes" id="UP000177325">
    <property type="component" value="Unassembled WGS sequence"/>
</dbReference>
<feature type="transmembrane region" description="Helical" evidence="1">
    <location>
        <begin position="284"/>
        <end position="310"/>
    </location>
</feature>
<evidence type="ECO:0000313" key="4">
    <source>
        <dbReference type="Proteomes" id="UP000177325"/>
    </source>
</evidence>